<protein>
    <submittedName>
        <fullName evidence="1">NAD(P)-binding protein</fullName>
    </submittedName>
</protein>
<dbReference type="GO" id="GO:0004029">
    <property type="term" value="F:aldehyde dehydrogenase (NAD+) activity"/>
    <property type="evidence" value="ECO:0007669"/>
    <property type="project" value="TreeGrafter"/>
</dbReference>
<dbReference type="SUPFAM" id="SSF55298">
    <property type="entry name" value="YjgF-like"/>
    <property type="match status" value="1"/>
</dbReference>
<dbReference type="InterPro" id="IPR036291">
    <property type="entry name" value="NAD(P)-bd_dom_sf"/>
</dbReference>
<dbReference type="EMBL" id="JAPZBQ010000005">
    <property type="protein sequence ID" value="KAJ5328143.1"/>
    <property type="molecule type" value="Genomic_DNA"/>
</dbReference>
<evidence type="ECO:0000313" key="2">
    <source>
        <dbReference type="Proteomes" id="UP001147695"/>
    </source>
</evidence>
<dbReference type="InterPro" id="IPR006175">
    <property type="entry name" value="YjgF/YER057c/UK114"/>
</dbReference>
<dbReference type="InterPro" id="IPR051783">
    <property type="entry name" value="NAD(P)-dependent_oxidoreduct"/>
</dbReference>
<dbReference type="Gene3D" id="3.30.1330.40">
    <property type="entry name" value="RutC-like"/>
    <property type="match status" value="1"/>
</dbReference>
<reference evidence="1" key="1">
    <citation type="submission" date="2022-12" db="EMBL/GenBank/DDBJ databases">
        <authorList>
            <person name="Petersen C."/>
        </authorList>
    </citation>
    <scope>NUCLEOTIDE SEQUENCE</scope>
    <source>
        <strain evidence="1">IBT 35673</strain>
    </source>
</reference>
<evidence type="ECO:0000313" key="1">
    <source>
        <dbReference type="EMBL" id="KAJ5328143.1"/>
    </source>
</evidence>
<comment type="caution">
    <text evidence="1">The sequence shown here is derived from an EMBL/GenBank/DDBJ whole genome shotgun (WGS) entry which is preliminary data.</text>
</comment>
<reference evidence="1" key="2">
    <citation type="journal article" date="2023" name="IMA Fungus">
        <title>Comparative genomic study of the Penicillium genus elucidates a diverse pangenome and 15 lateral gene transfer events.</title>
        <authorList>
            <person name="Petersen C."/>
            <person name="Sorensen T."/>
            <person name="Nielsen M.R."/>
            <person name="Sondergaard T.E."/>
            <person name="Sorensen J.L."/>
            <person name="Fitzpatrick D.A."/>
            <person name="Frisvad J.C."/>
            <person name="Nielsen K.L."/>
        </authorList>
    </citation>
    <scope>NUCLEOTIDE SEQUENCE</scope>
    <source>
        <strain evidence="1">IBT 35673</strain>
    </source>
</reference>
<sequence length="472" mass="52478">MSHLTYYNYPGVGETNRRDYHYSQAVRIGDRIECSGQGGWFPEQGINSIPREINAQIDQAFANVDLALKTAGGKGWSQVYKVRSYHVPINGEALEAMSRNFKKWMPNHQPLYTCVGVQRLGEDDMRVEIEVEAHDPEGSATGYIGGDVLSQLESKYPEMIFRVLSRDEQKGKLIKEQYPAAQLVSGDLNDAALLQEESAQADIILHTADAADHPTAARAIAAGAIQGHTPERPAYWIHTSGAGIFSYLDEDEKRYGLAGDKVFDDWDGIHEITSIPEHAFHRNVDKIVFEATANHPDVLHAAIVSPTTVYGVGRGPCSKRSRQVYELARTTLSRKKAPYIGDGESRGCHVHIHDVTDLILRLFDAALAKEKSLWGPEAYYLAENGEHSWSDVARSIANIAKAEGYLTDIATEQLEFEEAKRQAGYEAASWGLNVRSRAIRARRLLHWTPAGPSLDDELPGIVRAEWESLQKS</sequence>
<gene>
    <name evidence="1" type="ORF">N7452_008533</name>
</gene>
<dbReference type="Pfam" id="PF01042">
    <property type="entry name" value="Ribonuc_L-PSP"/>
    <property type="match status" value="1"/>
</dbReference>
<organism evidence="1 2">
    <name type="scientific">Penicillium brevicompactum</name>
    <dbReference type="NCBI Taxonomy" id="5074"/>
    <lineage>
        <taxon>Eukaryota</taxon>
        <taxon>Fungi</taxon>
        <taxon>Dikarya</taxon>
        <taxon>Ascomycota</taxon>
        <taxon>Pezizomycotina</taxon>
        <taxon>Eurotiomycetes</taxon>
        <taxon>Eurotiomycetidae</taxon>
        <taxon>Eurotiales</taxon>
        <taxon>Aspergillaceae</taxon>
        <taxon>Penicillium</taxon>
    </lineage>
</organism>
<accession>A0A9W9U9T9</accession>
<dbReference type="PANTHER" id="PTHR48079:SF6">
    <property type="entry name" value="NAD(P)-BINDING DOMAIN-CONTAINING PROTEIN-RELATED"/>
    <property type="match status" value="1"/>
</dbReference>
<dbReference type="CDD" id="cd06152">
    <property type="entry name" value="YjgF_YER057c_UK114_like_4"/>
    <property type="match status" value="1"/>
</dbReference>
<dbReference type="Gene3D" id="3.40.50.720">
    <property type="entry name" value="NAD(P)-binding Rossmann-like Domain"/>
    <property type="match status" value="1"/>
</dbReference>
<proteinExistence type="predicted"/>
<dbReference type="InterPro" id="IPR035959">
    <property type="entry name" value="RutC-like_sf"/>
</dbReference>
<dbReference type="Proteomes" id="UP001147695">
    <property type="component" value="Unassembled WGS sequence"/>
</dbReference>
<dbReference type="SUPFAM" id="SSF51735">
    <property type="entry name" value="NAD(P)-binding Rossmann-fold domains"/>
    <property type="match status" value="1"/>
</dbReference>
<dbReference type="AlphaFoldDB" id="A0A9W9U9T9"/>
<dbReference type="PANTHER" id="PTHR48079">
    <property type="entry name" value="PROTEIN YEEZ"/>
    <property type="match status" value="1"/>
</dbReference>
<dbReference type="GO" id="GO:0005737">
    <property type="term" value="C:cytoplasm"/>
    <property type="evidence" value="ECO:0007669"/>
    <property type="project" value="TreeGrafter"/>
</dbReference>
<name>A0A9W9U9T9_PENBR</name>